<comment type="caution">
    <text evidence="3">The sequence shown here is derived from an EMBL/GenBank/DDBJ whole genome shotgun (WGS) entry which is preliminary data.</text>
</comment>
<feature type="compositionally biased region" description="Basic and acidic residues" evidence="1">
    <location>
        <begin position="72"/>
        <end position="88"/>
    </location>
</feature>
<dbReference type="AlphaFoldDB" id="A0AAV6P7W3"/>
<feature type="compositionally biased region" description="Polar residues" evidence="1">
    <location>
        <begin position="57"/>
        <end position="66"/>
    </location>
</feature>
<name>A0AAV6P7W3_9ROSI</name>
<evidence type="ECO:0000256" key="1">
    <source>
        <dbReference type="SAM" id="MobiDB-lite"/>
    </source>
</evidence>
<keyword evidence="2" id="KW-0732">Signal</keyword>
<evidence type="ECO:0000256" key="2">
    <source>
        <dbReference type="SAM" id="SignalP"/>
    </source>
</evidence>
<feature type="chain" id="PRO_5043630435" evidence="2">
    <location>
        <begin position="23"/>
        <end position="104"/>
    </location>
</feature>
<accession>A0AAV6P7W3</accession>
<feature type="signal peptide" evidence="2">
    <location>
        <begin position="1"/>
        <end position="22"/>
    </location>
</feature>
<feature type="region of interest" description="Disordered" evidence="1">
    <location>
        <begin position="57"/>
        <end position="104"/>
    </location>
</feature>
<evidence type="ECO:0000313" key="3">
    <source>
        <dbReference type="EMBL" id="KAG6607028.1"/>
    </source>
</evidence>
<protein>
    <submittedName>
        <fullName evidence="3">Uncharacterized protein</fullName>
    </submittedName>
</protein>
<feature type="non-terminal residue" evidence="3">
    <location>
        <position position="1"/>
    </location>
</feature>
<dbReference type="Proteomes" id="UP000685013">
    <property type="component" value="Chromosome 1"/>
</dbReference>
<dbReference type="EMBL" id="JAGKQH010000001">
    <property type="protein sequence ID" value="KAG6607028.1"/>
    <property type="molecule type" value="Genomic_DNA"/>
</dbReference>
<proteinExistence type="predicted"/>
<reference evidence="3 4" key="1">
    <citation type="journal article" date="2021" name="Hortic Res">
        <title>The domestication of Cucurbita argyrosperma as revealed by the genome of its wild relative.</title>
        <authorList>
            <person name="Barrera-Redondo J."/>
            <person name="Sanchez-de la Vega G."/>
            <person name="Aguirre-Liguori J.A."/>
            <person name="Castellanos-Morales G."/>
            <person name="Gutierrez-Guerrero Y.T."/>
            <person name="Aguirre-Dugua X."/>
            <person name="Aguirre-Planter E."/>
            <person name="Tenaillon M.I."/>
            <person name="Lira-Saade R."/>
            <person name="Eguiarte L.E."/>
        </authorList>
    </citation>
    <scope>NUCLEOTIDE SEQUENCE [LARGE SCALE GENOMIC DNA]</scope>
    <source>
        <strain evidence="3">JBR-2021</strain>
    </source>
</reference>
<organism evidence="3 4">
    <name type="scientific">Cucurbita argyrosperma subsp. sororia</name>
    <dbReference type="NCBI Taxonomy" id="37648"/>
    <lineage>
        <taxon>Eukaryota</taxon>
        <taxon>Viridiplantae</taxon>
        <taxon>Streptophyta</taxon>
        <taxon>Embryophyta</taxon>
        <taxon>Tracheophyta</taxon>
        <taxon>Spermatophyta</taxon>
        <taxon>Magnoliopsida</taxon>
        <taxon>eudicotyledons</taxon>
        <taxon>Gunneridae</taxon>
        <taxon>Pentapetalae</taxon>
        <taxon>rosids</taxon>
        <taxon>fabids</taxon>
        <taxon>Cucurbitales</taxon>
        <taxon>Cucurbitaceae</taxon>
        <taxon>Cucurbiteae</taxon>
        <taxon>Cucurbita</taxon>
    </lineage>
</organism>
<sequence>MAAAALMILAMIIILLLNPTGCDTSDAKRSLVGDENIESEFLMSLHISRVLAESQGFETSATSNATEPAVGECDRPPRYDSCLGEKRSTPPPENCGPFNREHPC</sequence>
<evidence type="ECO:0000313" key="4">
    <source>
        <dbReference type="Proteomes" id="UP000685013"/>
    </source>
</evidence>
<keyword evidence="4" id="KW-1185">Reference proteome</keyword>
<gene>
    <name evidence="3" type="ORF">SDJN03_00370</name>
</gene>